<comment type="similarity">
    <text evidence="1">Belongs to the methyltransferase superfamily. LaeA methyltransferase family.</text>
</comment>
<evidence type="ECO:0000256" key="1">
    <source>
        <dbReference type="ARBA" id="ARBA00038158"/>
    </source>
</evidence>
<dbReference type="Proteomes" id="UP000738349">
    <property type="component" value="Unassembled WGS sequence"/>
</dbReference>
<dbReference type="PANTHER" id="PTHR43591:SF10">
    <property type="entry name" value="ABC TRANSMEMBRANE TYPE-1 DOMAIN-CONTAINING PROTEIN-RELATED"/>
    <property type="match status" value="1"/>
</dbReference>
<dbReference type="AlphaFoldDB" id="A0A9P9IEY1"/>
<dbReference type="Gene3D" id="3.40.50.150">
    <property type="entry name" value="Vaccinia Virus protein VP39"/>
    <property type="match status" value="1"/>
</dbReference>
<sequence length="298" mass="34104">MISEYTNFNYKNGRRYHASPQGEEYWLPNDEKQNETLDIFFYTHHAFRLSLEGKLYLAPIQNNVQTVLDVGTGTGIWAIDFADEHPSARVIGTDISPIQPTWVPPNLEFQIDDCCQEWTFKEKFDCVHCRAMIGSIPDWNALTKQAFKALKPGGHIEFHERLMHFASDDDTVKESSSMKAWGDFWEQTGTRSKRAFTIVEDGTLETSMMAAGFADIEEHDFKMPVGPWPMDLRLKEIGSYILAALDNDLEGFVLRPAIELLGWSEEEALLFVARLRTEMRSGKPHAYILHKVVGRKPN</sequence>
<keyword evidence="2" id="KW-0808">Transferase</keyword>
<dbReference type="Pfam" id="PF13489">
    <property type="entry name" value="Methyltransf_23"/>
    <property type="match status" value="1"/>
</dbReference>
<gene>
    <name evidence="2" type="ORF">EDB81DRAFT_915147</name>
</gene>
<dbReference type="CDD" id="cd02440">
    <property type="entry name" value="AdoMet_MTases"/>
    <property type="match status" value="1"/>
</dbReference>
<keyword evidence="2" id="KW-0489">Methyltransferase</keyword>
<dbReference type="PANTHER" id="PTHR43591">
    <property type="entry name" value="METHYLTRANSFERASE"/>
    <property type="match status" value="1"/>
</dbReference>
<keyword evidence="3" id="KW-1185">Reference proteome</keyword>
<dbReference type="InterPro" id="IPR029063">
    <property type="entry name" value="SAM-dependent_MTases_sf"/>
</dbReference>
<protein>
    <submittedName>
        <fullName evidence="2">S-adenosyl-L-methionine-dependent methyltransferase</fullName>
    </submittedName>
</protein>
<dbReference type="SUPFAM" id="SSF53335">
    <property type="entry name" value="S-adenosyl-L-methionine-dependent methyltransferases"/>
    <property type="match status" value="1"/>
</dbReference>
<dbReference type="GO" id="GO:0032259">
    <property type="term" value="P:methylation"/>
    <property type="evidence" value="ECO:0007669"/>
    <property type="project" value="UniProtKB-KW"/>
</dbReference>
<name>A0A9P9IEY1_9HYPO</name>
<evidence type="ECO:0000313" key="3">
    <source>
        <dbReference type="Proteomes" id="UP000738349"/>
    </source>
</evidence>
<organism evidence="2 3">
    <name type="scientific">Dactylonectria macrodidyma</name>
    <dbReference type="NCBI Taxonomy" id="307937"/>
    <lineage>
        <taxon>Eukaryota</taxon>
        <taxon>Fungi</taxon>
        <taxon>Dikarya</taxon>
        <taxon>Ascomycota</taxon>
        <taxon>Pezizomycotina</taxon>
        <taxon>Sordariomycetes</taxon>
        <taxon>Hypocreomycetidae</taxon>
        <taxon>Hypocreales</taxon>
        <taxon>Nectriaceae</taxon>
        <taxon>Dactylonectria</taxon>
    </lineage>
</organism>
<proteinExistence type="inferred from homology"/>
<evidence type="ECO:0000313" key="2">
    <source>
        <dbReference type="EMBL" id="KAH7119328.1"/>
    </source>
</evidence>
<dbReference type="EMBL" id="JAGMUV010000026">
    <property type="protein sequence ID" value="KAH7119328.1"/>
    <property type="molecule type" value="Genomic_DNA"/>
</dbReference>
<dbReference type="OrthoDB" id="5099504at2759"/>
<accession>A0A9P9IEY1</accession>
<dbReference type="GO" id="GO:0008168">
    <property type="term" value="F:methyltransferase activity"/>
    <property type="evidence" value="ECO:0007669"/>
    <property type="project" value="UniProtKB-KW"/>
</dbReference>
<reference evidence="2" key="1">
    <citation type="journal article" date="2021" name="Nat. Commun.">
        <title>Genetic determinants of endophytism in the Arabidopsis root mycobiome.</title>
        <authorList>
            <person name="Mesny F."/>
            <person name="Miyauchi S."/>
            <person name="Thiergart T."/>
            <person name="Pickel B."/>
            <person name="Atanasova L."/>
            <person name="Karlsson M."/>
            <person name="Huettel B."/>
            <person name="Barry K.W."/>
            <person name="Haridas S."/>
            <person name="Chen C."/>
            <person name="Bauer D."/>
            <person name="Andreopoulos W."/>
            <person name="Pangilinan J."/>
            <person name="LaButti K."/>
            <person name="Riley R."/>
            <person name="Lipzen A."/>
            <person name="Clum A."/>
            <person name="Drula E."/>
            <person name="Henrissat B."/>
            <person name="Kohler A."/>
            <person name="Grigoriev I.V."/>
            <person name="Martin F.M."/>
            <person name="Hacquard S."/>
        </authorList>
    </citation>
    <scope>NUCLEOTIDE SEQUENCE</scope>
    <source>
        <strain evidence="2">MPI-CAGE-AT-0147</strain>
    </source>
</reference>
<comment type="caution">
    <text evidence="2">The sequence shown here is derived from an EMBL/GenBank/DDBJ whole genome shotgun (WGS) entry which is preliminary data.</text>
</comment>